<dbReference type="InParanoid" id="K3WJP6"/>
<organism evidence="1 2">
    <name type="scientific">Globisporangium ultimum (strain ATCC 200006 / CBS 805.95 / DAOM BR144)</name>
    <name type="common">Pythium ultimum</name>
    <dbReference type="NCBI Taxonomy" id="431595"/>
    <lineage>
        <taxon>Eukaryota</taxon>
        <taxon>Sar</taxon>
        <taxon>Stramenopiles</taxon>
        <taxon>Oomycota</taxon>
        <taxon>Peronosporomycetes</taxon>
        <taxon>Pythiales</taxon>
        <taxon>Pythiaceae</taxon>
        <taxon>Globisporangium</taxon>
    </lineage>
</organism>
<evidence type="ECO:0000313" key="2">
    <source>
        <dbReference type="Proteomes" id="UP000019132"/>
    </source>
</evidence>
<reference evidence="2" key="1">
    <citation type="journal article" date="2010" name="Genome Biol.">
        <title>Genome sequence of the necrotrophic plant pathogen Pythium ultimum reveals original pathogenicity mechanisms and effector repertoire.</title>
        <authorList>
            <person name="Levesque C.A."/>
            <person name="Brouwer H."/>
            <person name="Cano L."/>
            <person name="Hamilton J.P."/>
            <person name="Holt C."/>
            <person name="Huitema E."/>
            <person name="Raffaele S."/>
            <person name="Robideau G.P."/>
            <person name="Thines M."/>
            <person name="Win J."/>
            <person name="Zerillo M.M."/>
            <person name="Beakes G.W."/>
            <person name="Boore J.L."/>
            <person name="Busam D."/>
            <person name="Dumas B."/>
            <person name="Ferriera S."/>
            <person name="Fuerstenberg S.I."/>
            <person name="Gachon C.M."/>
            <person name="Gaulin E."/>
            <person name="Govers F."/>
            <person name="Grenville-Briggs L."/>
            <person name="Horner N."/>
            <person name="Hostetler J."/>
            <person name="Jiang R.H."/>
            <person name="Johnson J."/>
            <person name="Krajaejun T."/>
            <person name="Lin H."/>
            <person name="Meijer H.J."/>
            <person name="Moore B."/>
            <person name="Morris P."/>
            <person name="Phuntmart V."/>
            <person name="Puiu D."/>
            <person name="Shetty J."/>
            <person name="Stajich J.E."/>
            <person name="Tripathy S."/>
            <person name="Wawra S."/>
            <person name="van West P."/>
            <person name="Whitty B.R."/>
            <person name="Coutinho P.M."/>
            <person name="Henrissat B."/>
            <person name="Martin F."/>
            <person name="Thomas P.D."/>
            <person name="Tyler B.M."/>
            <person name="De Vries R.P."/>
            <person name="Kamoun S."/>
            <person name="Yandell M."/>
            <person name="Tisserat N."/>
            <person name="Buell C.R."/>
        </authorList>
    </citation>
    <scope>NUCLEOTIDE SEQUENCE</scope>
    <source>
        <strain evidence="2">DAOM:BR144</strain>
    </source>
</reference>
<dbReference type="STRING" id="431595.K3WJP6"/>
<name>K3WJP6_GLOUD</name>
<dbReference type="SUPFAM" id="SSF57184">
    <property type="entry name" value="Growth factor receptor domain"/>
    <property type="match status" value="2"/>
</dbReference>
<dbReference type="SMART" id="SM01411">
    <property type="entry name" value="Ephrin_rec_like"/>
    <property type="match status" value="6"/>
</dbReference>
<reference evidence="1" key="3">
    <citation type="submission" date="2015-02" db="UniProtKB">
        <authorList>
            <consortium name="EnsemblProtists"/>
        </authorList>
    </citation>
    <scope>IDENTIFICATION</scope>
    <source>
        <strain evidence="1">DAOM BR144</strain>
    </source>
</reference>
<dbReference type="EMBL" id="GL376633">
    <property type="status" value="NOT_ANNOTATED_CDS"/>
    <property type="molecule type" value="Genomic_DNA"/>
</dbReference>
<dbReference type="EnsemblProtists" id="PYU1_T005188">
    <property type="protein sequence ID" value="PYU1_T005188"/>
    <property type="gene ID" value="PYU1_G005177"/>
</dbReference>
<evidence type="ECO:0000313" key="1">
    <source>
        <dbReference type="EnsemblProtists" id="PYU1_T005188"/>
    </source>
</evidence>
<dbReference type="OMA" id="AGMSCED"/>
<dbReference type="HOGENOM" id="CLU_954897_0_0_1"/>
<protein>
    <recommendedName>
        <fullName evidence="3">Tyrosine-protein kinase ephrin type A/B receptor-like domain-containing protein</fullName>
    </recommendedName>
</protein>
<keyword evidence="2" id="KW-1185">Reference proteome</keyword>
<dbReference type="Gene3D" id="2.10.50.10">
    <property type="entry name" value="Tumor Necrosis Factor Receptor, subunit A, domain 2"/>
    <property type="match status" value="1"/>
</dbReference>
<accession>K3WJP6</accession>
<dbReference type="InterPro" id="IPR009030">
    <property type="entry name" value="Growth_fac_rcpt_cys_sf"/>
</dbReference>
<dbReference type="Proteomes" id="UP000019132">
    <property type="component" value="Unassembled WGS sequence"/>
</dbReference>
<proteinExistence type="predicted"/>
<evidence type="ECO:0008006" key="3">
    <source>
        <dbReference type="Google" id="ProtNLM"/>
    </source>
</evidence>
<sequence>MPCPERYYCPEGTIEPILCPSGTFGRRTGLEVAIHCASCSAGRYCNGGVETGLCSAGYYCKLRNAEPNPNNTGVTGIDFGGPCPTGHYCPEGVLEPLPCPNFTARLQTHGANVDDCGPCPAGMSCEDGSLTILCPRGTYCSYGRSSVLCPPGTYNLYEGKTQLEDCLPCPAGKLCNRTGIIDPANYDCPPGHYCLLAESDPKSCPAGTYRGLGGGTNAEDCQACVGGSYCSVGAVQPIVCDSKTFCPIGTGLPAPCPGGSYCPFNSSEPILCPEGYYCPNSVDQPVSCSRGYYCPAGTSLTIPCPLGYIGRETPLRGSYTTLDESCESCSPGTAAIALKDTFALEPQHQNGLFPESLKMDIDAH</sequence>
<dbReference type="eggNOG" id="ENOG502RV0X">
    <property type="taxonomic scope" value="Eukaryota"/>
</dbReference>
<dbReference type="VEuPathDB" id="FungiDB:PYU1_G005177"/>
<dbReference type="PANTHER" id="PTHR47236:SF4">
    <property type="entry name" value="GENE 9195-RELATED"/>
    <property type="match status" value="1"/>
</dbReference>
<dbReference type="PANTHER" id="PTHR47236">
    <property type="entry name" value="GENE, 32742-RELATED-RELATED"/>
    <property type="match status" value="1"/>
</dbReference>
<reference evidence="2" key="2">
    <citation type="submission" date="2010-04" db="EMBL/GenBank/DDBJ databases">
        <authorList>
            <person name="Buell R."/>
            <person name="Hamilton J."/>
            <person name="Hostetler J."/>
        </authorList>
    </citation>
    <scope>NUCLEOTIDE SEQUENCE [LARGE SCALE GENOMIC DNA]</scope>
    <source>
        <strain evidence="2">DAOM:BR144</strain>
    </source>
</reference>
<dbReference type="AlphaFoldDB" id="K3WJP6"/>